<dbReference type="Proteomes" id="UP000295367">
    <property type="component" value="Unassembled WGS sequence"/>
</dbReference>
<dbReference type="InterPro" id="IPR012312">
    <property type="entry name" value="Hemerythrin-like"/>
</dbReference>
<dbReference type="Gene3D" id="1.20.120.520">
    <property type="entry name" value="nmb1532 protein domain like"/>
    <property type="match status" value="2"/>
</dbReference>
<name>A0A4R3YFG3_9PROT</name>
<reference evidence="2 3" key="1">
    <citation type="submission" date="2019-03" db="EMBL/GenBank/DDBJ databases">
        <title>Genomic Encyclopedia of Type Strains, Phase IV (KMG-IV): sequencing the most valuable type-strain genomes for metagenomic binning, comparative biology and taxonomic classification.</title>
        <authorList>
            <person name="Goeker M."/>
        </authorList>
    </citation>
    <scope>NUCLEOTIDE SEQUENCE [LARGE SCALE GENOMIC DNA]</scope>
    <source>
        <strain evidence="2 3">DSM 100309</strain>
    </source>
</reference>
<feature type="domain" description="Hemerythrin-like" evidence="1">
    <location>
        <begin position="85"/>
        <end position="209"/>
    </location>
</feature>
<dbReference type="AlphaFoldDB" id="A0A4R3YFG3"/>
<organism evidence="2 3">
    <name type="scientific">Sulfurirhabdus autotrophica</name>
    <dbReference type="NCBI Taxonomy" id="1706046"/>
    <lineage>
        <taxon>Bacteria</taxon>
        <taxon>Pseudomonadati</taxon>
        <taxon>Pseudomonadota</taxon>
        <taxon>Betaproteobacteria</taxon>
        <taxon>Nitrosomonadales</taxon>
        <taxon>Sulfuricellaceae</taxon>
        <taxon>Sulfurirhabdus</taxon>
    </lineage>
</organism>
<protein>
    <recommendedName>
        <fullName evidence="1">Hemerythrin-like domain-containing protein</fullName>
    </recommendedName>
</protein>
<sequence length="238" mass="26873">MAVSEKMLDLTGEASSQLQSAAYHELKDLVRGEIVTMLTKQEPTMLMNTINLHLRDNLSWEIQQEAVDLWRVVIRHREDAPATDVIDLLTRDHKRLDDLFARSLHHINAGEVAEAAPLIKEFIVGLKKHMDVENNILTLSFAAPRDPFGGDPTSTMLREHDEILGQAAVIESYFEDGLPDAKEVAAFFAIMSGTLAKHEYREESLLFPHWKAAIFRVPAEMQSALFKRVQETLIEGSN</sequence>
<evidence type="ECO:0000313" key="3">
    <source>
        <dbReference type="Proteomes" id="UP000295367"/>
    </source>
</evidence>
<gene>
    <name evidence="2" type="ORF">EDC63_101825</name>
</gene>
<dbReference type="Pfam" id="PF01814">
    <property type="entry name" value="Hemerythrin"/>
    <property type="match status" value="1"/>
</dbReference>
<dbReference type="EMBL" id="SMCO01000001">
    <property type="protein sequence ID" value="TCV90850.1"/>
    <property type="molecule type" value="Genomic_DNA"/>
</dbReference>
<keyword evidence="3" id="KW-1185">Reference proteome</keyword>
<comment type="caution">
    <text evidence="2">The sequence shown here is derived from an EMBL/GenBank/DDBJ whole genome shotgun (WGS) entry which is preliminary data.</text>
</comment>
<dbReference type="RefSeq" id="WP_124947266.1">
    <property type="nucleotide sequence ID" value="NZ_BHVT01000073.1"/>
</dbReference>
<dbReference type="OrthoDB" id="5293910at2"/>
<evidence type="ECO:0000313" key="2">
    <source>
        <dbReference type="EMBL" id="TCV90850.1"/>
    </source>
</evidence>
<accession>A0A4R3YFG3</accession>
<proteinExistence type="predicted"/>
<evidence type="ECO:0000259" key="1">
    <source>
        <dbReference type="Pfam" id="PF01814"/>
    </source>
</evidence>